<dbReference type="AlphaFoldDB" id="A0AAD5RTK0"/>
<evidence type="ECO:0000313" key="2">
    <source>
        <dbReference type="Proteomes" id="UP001201980"/>
    </source>
</evidence>
<protein>
    <recommendedName>
        <fullName evidence="3">F-box domain-containing protein</fullName>
    </recommendedName>
</protein>
<evidence type="ECO:0000313" key="1">
    <source>
        <dbReference type="EMBL" id="KAJ2902840.1"/>
    </source>
</evidence>
<reference evidence="1" key="1">
    <citation type="submission" date="2022-07" db="EMBL/GenBank/DDBJ databases">
        <title>Draft genome sequence of Zalerion maritima ATCC 34329, a (micro)plastics degrading marine fungus.</title>
        <authorList>
            <person name="Paco A."/>
            <person name="Goncalves M.F.M."/>
            <person name="Rocha-Santos T.A.P."/>
            <person name="Alves A."/>
        </authorList>
    </citation>
    <scope>NUCLEOTIDE SEQUENCE</scope>
    <source>
        <strain evidence="1">ATCC 34329</strain>
    </source>
</reference>
<organism evidence="1 2">
    <name type="scientific">Zalerion maritima</name>
    <dbReference type="NCBI Taxonomy" id="339359"/>
    <lineage>
        <taxon>Eukaryota</taxon>
        <taxon>Fungi</taxon>
        <taxon>Dikarya</taxon>
        <taxon>Ascomycota</taxon>
        <taxon>Pezizomycotina</taxon>
        <taxon>Sordariomycetes</taxon>
        <taxon>Lulworthiomycetidae</taxon>
        <taxon>Lulworthiales</taxon>
        <taxon>Lulworthiaceae</taxon>
        <taxon>Zalerion</taxon>
    </lineage>
</organism>
<name>A0AAD5RTK0_9PEZI</name>
<proteinExistence type="predicted"/>
<evidence type="ECO:0008006" key="3">
    <source>
        <dbReference type="Google" id="ProtNLM"/>
    </source>
</evidence>
<gene>
    <name evidence="1" type="ORF">MKZ38_000034</name>
</gene>
<comment type="caution">
    <text evidence="1">The sequence shown here is derived from an EMBL/GenBank/DDBJ whole genome shotgun (WGS) entry which is preliminary data.</text>
</comment>
<dbReference type="Proteomes" id="UP001201980">
    <property type="component" value="Unassembled WGS sequence"/>
</dbReference>
<dbReference type="EMBL" id="JAKWBI020000100">
    <property type="protein sequence ID" value="KAJ2902840.1"/>
    <property type="molecule type" value="Genomic_DNA"/>
</dbReference>
<keyword evidence="2" id="KW-1185">Reference proteome</keyword>
<sequence>MLVSIKSLPTEILLSIMEEHLEINEALNFAAACKALQDVKDKHEKSILIAHVKRLNHPGTLVDAIARNDARRLLPLSKATATDTILEFGQQYSNHRSDPTPYEKSLRSVLATDLKEMVAFALQANAFVNTVLCIIFTCPEASMPIYDIEHTRIRRAIYRLDIVATFFGADFPGTPRAVTPTSFQHVDILGTSRFLLMFPPWEIEEMHTIAEHIRAGSEMEQIVRYGRWDLGMKKAMKDMQEERAPAEYHSREIHTVCSRVAAFSRLRVVKVDPETLEEYCTHQWTTGTSGDPDLLFSGDKLGSCPPVWVAAWQGRSANAAKEPVTLGHFVFAGYFPPGMIFWSLLRLRKWAESQAPDYACHRDFPANTQLVEADDELSTLFWSQKLSVQWYILAQRVFKYC</sequence>
<accession>A0AAD5RTK0</accession>